<sequence>MFGTMESRTTADLLNTEKAPNKLKFGIERLLSSNNPDENKTFGKANPTISKPLPHIVVPCSDCELYRCCRLGSSGGCQSDMLPGMSGFFNTETYFAFTRNDNALYSGQPIRPFATRPTFSKMLGLD</sequence>
<keyword evidence="2" id="KW-1185">Reference proteome</keyword>
<protein>
    <submittedName>
        <fullName evidence="1">Uncharacterized protein</fullName>
    </submittedName>
</protein>
<accession>A0A9N9MG76</accession>
<reference evidence="1" key="1">
    <citation type="submission" date="2022-01" db="EMBL/GenBank/DDBJ databases">
        <authorList>
            <person name="King R."/>
        </authorList>
    </citation>
    <scope>NUCLEOTIDE SEQUENCE</scope>
</reference>
<dbReference type="OrthoDB" id="6159439at2759"/>
<dbReference type="AlphaFoldDB" id="A0A9N9MG76"/>
<evidence type="ECO:0000313" key="2">
    <source>
        <dbReference type="Proteomes" id="UP001152799"/>
    </source>
</evidence>
<evidence type="ECO:0000313" key="1">
    <source>
        <dbReference type="EMBL" id="CAG9764164.1"/>
    </source>
</evidence>
<name>A0A9N9MG76_9CUCU</name>
<organism evidence="1 2">
    <name type="scientific">Ceutorhynchus assimilis</name>
    <name type="common">cabbage seed weevil</name>
    <dbReference type="NCBI Taxonomy" id="467358"/>
    <lineage>
        <taxon>Eukaryota</taxon>
        <taxon>Metazoa</taxon>
        <taxon>Ecdysozoa</taxon>
        <taxon>Arthropoda</taxon>
        <taxon>Hexapoda</taxon>
        <taxon>Insecta</taxon>
        <taxon>Pterygota</taxon>
        <taxon>Neoptera</taxon>
        <taxon>Endopterygota</taxon>
        <taxon>Coleoptera</taxon>
        <taxon>Polyphaga</taxon>
        <taxon>Cucujiformia</taxon>
        <taxon>Curculionidae</taxon>
        <taxon>Ceutorhynchinae</taxon>
        <taxon>Ceutorhynchus</taxon>
    </lineage>
</organism>
<proteinExistence type="predicted"/>
<dbReference type="EMBL" id="OU892278">
    <property type="protein sequence ID" value="CAG9764164.1"/>
    <property type="molecule type" value="Genomic_DNA"/>
</dbReference>
<gene>
    <name evidence="1" type="ORF">CEUTPL_LOCUS4809</name>
</gene>
<dbReference type="Proteomes" id="UP001152799">
    <property type="component" value="Chromosome 2"/>
</dbReference>